<evidence type="ECO:0000313" key="2">
    <source>
        <dbReference type="Proteomes" id="UP000198512"/>
    </source>
</evidence>
<dbReference type="Proteomes" id="UP000198512">
    <property type="component" value="Unassembled WGS sequence"/>
</dbReference>
<comment type="caution">
    <text evidence="1">The sequence shown here is derived from an EMBL/GenBank/DDBJ whole genome shotgun (WGS) entry which is preliminary data.</text>
</comment>
<accession>A0ABY1BGC4</accession>
<proteinExistence type="predicted"/>
<reference evidence="1 2" key="1">
    <citation type="submission" date="2016-10" db="EMBL/GenBank/DDBJ databases">
        <authorList>
            <person name="Varghese N."/>
            <person name="Submissions S."/>
        </authorList>
    </citation>
    <scope>NUCLEOTIDE SEQUENCE [LARGE SCALE GENOMIC DNA]</scope>
    <source>
        <strain evidence="1 2">CIP 109853</strain>
    </source>
</reference>
<name>A0ABY1BGC4_9PSED</name>
<protein>
    <submittedName>
        <fullName evidence="1">Uncharacterized protein</fullName>
    </submittedName>
</protein>
<dbReference type="RefSeq" id="WP_069520557.1">
    <property type="nucleotide sequence ID" value="NZ_FOFP01000010.1"/>
</dbReference>
<sequence>MNIQIRPLTQNGEPRWCVSFAKNRVSFRSEMEARTFVTTLEARLRAPHVLPSAIPQRQAG</sequence>
<dbReference type="EMBL" id="FOFP01000010">
    <property type="protein sequence ID" value="SEQ80452.1"/>
    <property type="molecule type" value="Genomic_DNA"/>
</dbReference>
<keyword evidence="2" id="KW-1185">Reference proteome</keyword>
<gene>
    <name evidence="1" type="ORF">SAMN05216600_11039</name>
</gene>
<evidence type="ECO:0000313" key="1">
    <source>
        <dbReference type="EMBL" id="SEQ80452.1"/>
    </source>
</evidence>
<organism evidence="1 2">
    <name type="scientific">Pseudomonas cuatrocienegasensis</name>
    <dbReference type="NCBI Taxonomy" id="543360"/>
    <lineage>
        <taxon>Bacteria</taxon>
        <taxon>Pseudomonadati</taxon>
        <taxon>Pseudomonadota</taxon>
        <taxon>Gammaproteobacteria</taxon>
        <taxon>Pseudomonadales</taxon>
        <taxon>Pseudomonadaceae</taxon>
        <taxon>Pseudomonas</taxon>
    </lineage>
</organism>